<protein>
    <recommendedName>
        <fullName evidence="6">Glycosyl transferase family 1</fullName>
    </recommendedName>
</protein>
<accession>A0A2G6KCS0</accession>
<dbReference type="FunFam" id="3.40.50.2000:FF:000119">
    <property type="entry name" value="Glycosyl transferase group 1"/>
    <property type="match status" value="1"/>
</dbReference>
<dbReference type="AlphaFoldDB" id="A0A2G6KCS0"/>
<dbReference type="InterPro" id="IPR028098">
    <property type="entry name" value="Glyco_trans_4-like_N"/>
</dbReference>
<dbReference type="GO" id="GO:0016757">
    <property type="term" value="F:glycosyltransferase activity"/>
    <property type="evidence" value="ECO:0007669"/>
    <property type="project" value="InterPro"/>
</dbReference>
<dbReference type="Gene3D" id="3.40.50.2000">
    <property type="entry name" value="Glycogen Phosphorylase B"/>
    <property type="match status" value="2"/>
</dbReference>
<dbReference type="SUPFAM" id="SSF53756">
    <property type="entry name" value="UDP-Glycosyltransferase/glycogen phosphorylase"/>
    <property type="match status" value="1"/>
</dbReference>
<dbReference type="Pfam" id="PF00534">
    <property type="entry name" value="Glycos_transf_1"/>
    <property type="match status" value="1"/>
</dbReference>
<dbReference type="InterPro" id="IPR001296">
    <property type="entry name" value="Glyco_trans_1"/>
</dbReference>
<organism evidence="4 5">
    <name type="scientific">candidate division KSB3 bacterium</name>
    <dbReference type="NCBI Taxonomy" id="2044937"/>
    <lineage>
        <taxon>Bacteria</taxon>
        <taxon>candidate division KSB3</taxon>
    </lineage>
</organism>
<dbReference type="PANTHER" id="PTHR46401:SF2">
    <property type="entry name" value="GLYCOSYLTRANSFERASE WBBK-RELATED"/>
    <property type="match status" value="1"/>
</dbReference>
<evidence type="ECO:0000256" key="1">
    <source>
        <dbReference type="ARBA" id="ARBA00022679"/>
    </source>
</evidence>
<dbReference type="PANTHER" id="PTHR46401">
    <property type="entry name" value="GLYCOSYLTRANSFERASE WBBK-RELATED"/>
    <property type="match status" value="1"/>
</dbReference>
<dbReference type="GO" id="GO:0009103">
    <property type="term" value="P:lipopolysaccharide biosynthetic process"/>
    <property type="evidence" value="ECO:0007669"/>
    <property type="project" value="TreeGrafter"/>
</dbReference>
<sequence>MRVAIDLRWVRSQQIDGISRYTLNLLLHLFQLDTTTQYLLLGDRTLLQSHVDLSRYANARIIPGSLPLLSAQEFLRMHREIERLNVDIFHVPYYVSSPFRGHYKKIFTVYDLIPFFFPEALSKSRRLWRWFYKTTYPARFLLRSADVILTCSKHTKRDLLKTLHRSTDSVRVIGGGIEERFHPGLQLPETFRSTYRLPQQFLLYVGRQDPYKGLSFLVRAYALLPAELRHVYQVVIAGKTDPRYIGSIQHLIREYRLEQFFHFLDYLPDTDLPFLYSAASLLLHPSLYEGFGLPPLEAMACGTPAIYANTSSLSELIGGAGFAVEPGSPESLAKGIQTLLVDNTLWKDFSQKGRECASRYSWQNVAKRVLEVYDQVLGK</sequence>
<evidence type="ECO:0008006" key="6">
    <source>
        <dbReference type="Google" id="ProtNLM"/>
    </source>
</evidence>
<evidence type="ECO:0000313" key="4">
    <source>
        <dbReference type="EMBL" id="PIE33457.1"/>
    </source>
</evidence>
<dbReference type="Pfam" id="PF13439">
    <property type="entry name" value="Glyco_transf_4"/>
    <property type="match status" value="1"/>
</dbReference>
<keyword evidence="1" id="KW-0808">Transferase</keyword>
<feature type="domain" description="Glycosyl transferase family 1" evidence="2">
    <location>
        <begin position="198"/>
        <end position="355"/>
    </location>
</feature>
<dbReference type="Proteomes" id="UP000230821">
    <property type="component" value="Unassembled WGS sequence"/>
</dbReference>
<evidence type="ECO:0000259" key="2">
    <source>
        <dbReference type="Pfam" id="PF00534"/>
    </source>
</evidence>
<feature type="domain" description="Glycosyltransferase subfamily 4-like N-terminal" evidence="3">
    <location>
        <begin position="16"/>
        <end position="178"/>
    </location>
</feature>
<evidence type="ECO:0000313" key="5">
    <source>
        <dbReference type="Proteomes" id="UP000230821"/>
    </source>
</evidence>
<comment type="caution">
    <text evidence="4">The sequence shown here is derived from an EMBL/GenBank/DDBJ whole genome shotgun (WGS) entry which is preliminary data.</text>
</comment>
<gene>
    <name evidence="4" type="ORF">CSA56_11665</name>
</gene>
<evidence type="ECO:0000259" key="3">
    <source>
        <dbReference type="Pfam" id="PF13439"/>
    </source>
</evidence>
<proteinExistence type="predicted"/>
<dbReference type="EMBL" id="PDSK01000098">
    <property type="protein sequence ID" value="PIE33457.1"/>
    <property type="molecule type" value="Genomic_DNA"/>
</dbReference>
<reference evidence="4 5" key="1">
    <citation type="submission" date="2017-10" db="EMBL/GenBank/DDBJ databases">
        <title>Novel microbial diversity and functional potential in the marine mammal oral microbiome.</title>
        <authorList>
            <person name="Dudek N.K."/>
            <person name="Sun C.L."/>
            <person name="Burstein D."/>
            <person name="Kantor R.S."/>
            <person name="Aliaga Goltsman D.S."/>
            <person name="Bik E.M."/>
            <person name="Thomas B.C."/>
            <person name="Banfield J.F."/>
            <person name="Relman D.A."/>
        </authorList>
    </citation>
    <scope>NUCLEOTIDE SEQUENCE [LARGE SCALE GENOMIC DNA]</scope>
    <source>
        <strain evidence="4">DOLJORAL78_47_16</strain>
    </source>
</reference>
<dbReference type="CDD" id="cd03809">
    <property type="entry name" value="GT4_MtfB-like"/>
    <property type="match status" value="1"/>
</dbReference>
<name>A0A2G6KCS0_9BACT</name>